<proteinExistence type="predicted"/>
<reference evidence="1 2" key="1">
    <citation type="submission" date="2022-01" db="EMBL/GenBank/DDBJ databases">
        <title>Draft genome sequence of Sabulilitoribacter multivorans KCTC 32326.</title>
        <authorList>
            <person name="Oh J.-S."/>
        </authorList>
    </citation>
    <scope>NUCLEOTIDE SEQUENCE [LARGE SCALE GENOMIC DNA]</scope>
    <source>
        <strain evidence="1 2">M-M16</strain>
    </source>
</reference>
<sequence>MIVSHIENPKFNYFKLHAEEVISSNYLNDDNQGIYISSLQFETVNRLYNYIVDASFKSKKVLVLDLEFIEHFQANIFDKIIEIRDLGYRLIYINVSKSLIQPLSLKSIENSKNLFNAEEGYDVFYFFAEQKSELYDLNIKSSNIFYNYFKIRLKNYIDEYKKPHVSSFVYLHSYIDLKKFMSIETPFIYYALYRLAIKIKNRWQEELENKPILVGQSLTSTFIVSILSKLLKLDILVFDKIGPITKLYNKLEKHNFENRKYIVVSDLVCLGTEVKITKNLIEFSGGKYLGNVSLAKIETLTRDDLQLDDIDRTISIFSISNKNNVELNYFIYTNLKQLNE</sequence>
<evidence type="ECO:0000313" key="1">
    <source>
        <dbReference type="EMBL" id="MCF7560909.1"/>
    </source>
</evidence>
<dbReference type="EMBL" id="JAKKDV010000003">
    <property type="protein sequence ID" value="MCF7560909.1"/>
    <property type="molecule type" value="Genomic_DNA"/>
</dbReference>
<organism evidence="1 2">
    <name type="scientific">Flaviramulus multivorans</name>
    <dbReference type="NCBI Taxonomy" id="1304750"/>
    <lineage>
        <taxon>Bacteria</taxon>
        <taxon>Pseudomonadati</taxon>
        <taxon>Bacteroidota</taxon>
        <taxon>Flavobacteriia</taxon>
        <taxon>Flavobacteriales</taxon>
        <taxon>Flavobacteriaceae</taxon>
        <taxon>Flaviramulus</taxon>
    </lineage>
</organism>
<evidence type="ECO:0000313" key="2">
    <source>
        <dbReference type="Proteomes" id="UP001200022"/>
    </source>
</evidence>
<keyword evidence="2" id="KW-1185">Reference proteome</keyword>
<accession>A0ABS9IJY9</accession>
<protein>
    <submittedName>
        <fullName evidence="1">Uncharacterized protein</fullName>
    </submittedName>
</protein>
<gene>
    <name evidence="1" type="ORF">L3X39_09705</name>
</gene>
<dbReference type="RefSeq" id="WP_237231588.1">
    <property type="nucleotide sequence ID" value="NZ_JAKKDV010000003.1"/>
</dbReference>
<dbReference type="Proteomes" id="UP001200022">
    <property type="component" value="Unassembled WGS sequence"/>
</dbReference>
<name>A0ABS9IJY9_9FLAO</name>
<comment type="caution">
    <text evidence="1">The sequence shown here is derived from an EMBL/GenBank/DDBJ whole genome shotgun (WGS) entry which is preliminary data.</text>
</comment>